<comment type="caution">
    <text evidence="2">The sequence shown here is derived from an EMBL/GenBank/DDBJ whole genome shotgun (WGS) entry which is preliminary data.</text>
</comment>
<name>A0A1D1UWW4_RAMVA</name>
<dbReference type="Pfam" id="PF11952">
    <property type="entry name" value="XTBD"/>
    <property type="match status" value="1"/>
</dbReference>
<feature type="domain" description="XRN2-binding (XTBD)" evidence="1">
    <location>
        <begin position="4"/>
        <end position="92"/>
    </location>
</feature>
<dbReference type="InterPro" id="IPR021859">
    <property type="entry name" value="XTBD"/>
</dbReference>
<dbReference type="EMBL" id="BDGG01000002">
    <property type="protein sequence ID" value="GAU94126.1"/>
    <property type="molecule type" value="Genomic_DNA"/>
</dbReference>
<organism evidence="2 3">
    <name type="scientific">Ramazzottius varieornatus</name>
    <name type="common">Water bear</name>
    <name type="synonym">Tardigrade</name>
    <dbReference type="NCBI Taxonomy" id="947166"/>
    <lineage>
        <taxon>Eukaryota</taxon>
        <taxon>Metazoa</taxon>
        <taxon>Ecdysozoa</taxon>
        <taxon>Tardigrada</taxon>
        <taxon>Eutardigrada</taxon>
        <taxon>Parachela</taxon>
        <taxon>Hypsibioidea</taxon>
        <taxon>Ramazzottiidae</taxon>
        <taxon>Ramazzottius</taxon>
    </lineage>
</organism>
<evidence type="ECO:0000259" key="1">
    <source>
        <dbReference type="PROSITE" id="PS51827"/>
    </source>
</evidence>
<accession>A0A1D1UWW4</accession>
<evidence type="ECO:0000313" key="2">
    <source>
        <dbReference type="EMBL" id="GAU94126.1"/>
    </source>
</evidence>
<proteinExistence type="predicted"/>
<sequence>MENIYRLKGRTENDWSWQIRKKFILYHLQQQPDSKSLAMLNSYSWTLLNSKTLKCRYDQDQVANLNRMAKHVGIYDQLHASKFKAEGKVPARAGTKR</sequence>
<keyword evidence="3" id="KW-1185">Reference proteome</keyword>
<dbReference type="AlphaFoldDB" id="A0A1D1UWW4"/>
<reference evidence="2 3" key="1">
    <citation type="journal article" date="2016" name="Nat. Commun.">
        <title>Extremotolerant tardigrade genome and improved radiotolerance of human cultured cells by tardigrade-unique protein.</title>
        <authorList>
            <person name="Hashimoto T."/>
            <person name="Horikawa D.D."/>
            <person name="Saito Y."/>
            <person name="Kuwahara H."/>
            <person name="Kozuka-Hata H."/>
            <person name="Shin-I T."/>
            <person name="Minakuchi Y."/>
            <person name="Ohishi K."/>
            <person name="Motoyama A."/>
            <person name="Aizu T."/>
            <person name="Enomoto A."/>
            <person name="Kondo K."/>
            <person name="Tanaka S."/>
            <person name="Hara Y."/>
            <person name="Koshikawa S."/>
            <person name="Sagara H."/>
            <person name="Miura T."/>
            <person name="Yokobori S."/>
            <person name="Miyagawa K."/>
            <person name="Suzuki Y."/>
            <person name="Kubo T."/>
            <person name="Oyama M."/>
            <person name="Kohara Y."/>
            <person name="Fujiyama A."/>
            <person name="Arakawa K."/>
            <person name="Katayama T."/>
            <person name="Toyoda A."/>
            <person name="Kunieda T."/>
        </authorList>
    </citation>
    <scope>NUCLEOTIDE SEQUENCE [LARGE SCALE GENOMIC DNA]</scope>
    <source>
        <strain evidence="2 3">YOKOZUNA-1</strain>
    </source>
</reference>
<gene>
    <name evidence="2" type="primary">RvY_05955-1</name>
    <name evidence="2" type="synonym">RvY_05955.1</name>
    <name evidence="2" type="ORF">RvY_05955</name>
</gene>
<dbReference type="PROSITE" id="PS51827">
    <property type="entry name" value="XTBD"/>
    <property type="match status" value="1"/>
</dbReference>
<evidence type="ECO:0000313" key="3">
    <source>
        <dbReference type="Proteomes" id="UP000186922"/>
    </source>
</evidence>
<protein>
    <recommendedName>
        <fullName evidence="1">XRN2-binding (XTBD) domain-containing protein</fullName>
    </recommendedName>
</protein>
<dbReference type="Proteomes" id="UP000186922">
    <property type="component" value="Unassembled WGS sequence"/>
</dbReference>